<evidence type="ECO:0008006" key="3">
    <source>
        <dbReference type="Google" id="ProtNLM"/>
    </source>
</evidence>
<organism evidence="1 2">
    <name type="scientific">Pilibacter termitis</name>
    <dbReference type="NCBI Taxonomy" id="263852"/>
    <lineage>
        <taxon>Bacteria</taxon>
        <taxon>Bacillati</taxon>
        <taxon>Bacillota</taxon>
        <taxon>Bacilli</taxon>
        <taxon>Lactobacillales</taxon>
        <taxon>Enterococcaceae</taxon>
        <taxon>Pilibacter</taxon>
    </lineage>
</organism>
<name>A0A1T4PEC5_9ENTE</name>
<protein>
    <recommendedName>
        <fullName evidence="3">Phage tail assembly chaperone protein, E, or 41 or 14</fullName>
    </recommendedName>
</protein>
<gene>
    <name evidence="1" type="ORF">SAMN02745116_01782</name>
</gene>
<reference evidence="1 2" key="1">
    <citation type="submission" date="2017-02" db="EMBL/GenBank/DDBJ databases">
        <authorList>
            <person name="Peterson S.W."/>
        </authorList>
    </citation>
    <scope>NUCLEOTIDE SEQUENCE [LARGE SCALE GENOMIC DNA]</scope>
    <source>
        <strain evidence="1 2">ATCC BAA-1030</strain>
    </source>
</reference>
<proteinExistence type="predicted"/>
<evidence type="ECO:0000313" key="2">
    <source>
        <dbReference type="Proteomes" id="UP000190328"/>
    </source>
</evidence>
<sequence>MKELRIKFMKNGKEVERVQRFVPAKKYLEYLDLENKLMTEESFTAAIRKKIEFVANLFDDEDVTVENLLNGVPSWELVDVILTTITDMMESPKGSENEGK</sequence>
<dbReference type="Proteomes" id="UP000190328">
    <property type="component" value="Unassembled WGS sequence"/>
</dbReference>
<keyword evidence="2" id="KW-1185">Reference proteome</keyword>
<dbReference type="RefSeq" id="WP_078807713.1">
    <property type="nucleotide sequence ID" value="NZ_FUXI01000020.1"/>
</dbReference>
<dbReference type="AlphaFoldDB" id="A0A1T4PEC5"/>
<evidence type="ECO:0000313" key="1">
    <source>
        <dbReference type="EMBL" id="SJZ89852.1"/>
    </source>
</evidence>
<dbReference type="InterPro" id="IPR057006">
    <property type="entry name" value="Phage_TAC_19"/>
</dbReference>
<accession>A0A1T4PEC5</accession>
<dbReference type="OrthoDB" id="2195188at2"/>
<dbReference type="NCBIfam" id="NF047360">
    <property type="entry name" value="tail_chap_PVL"/>
    <property type="match status" value="1"/>
</dbReference>
<dbReference type="STRING" id="263852.SAMN02745116_01782"/>
<dbReference type="Pfam" id="PF23857">
    <property type="entry name" value="Phage_TAC_19"/>
    <property type="match status" value="1"/>
</dbReference>
<dbReference type="EMBL" id="FUXI01000020">
    <property type="protein sequence ID" value="SJZ89852.1"/>
    <property type="molecule type" value="Genomic_DNA"/>
</dbReference>